<evidence type="ECO:0000313" key="8">
    <source>
        <dbReference type="EMBL" id="CAF4102731.1"/>
    </source>
</evidence>
<dbReference type="Pfam" id="PF00515">
    <property type="entry name" value="TPR_1"/>
    <property type="match status" value="1"/>
</dbReference>
<evidence type="ECO:0000256" key="3">
    <source>
        <dbReference type="PROSITE-ProRule" id="PRU00339"/>
    </source>
</evidence>
<gene>
    <name evidence="6" type="ORF">GPM918_LOCUS28141</name>
    <name evidence="5" type="ORF">OVA965_LOCUS15455</name>
    <name evidence="8" type="ORF">SRO942_LOCUS28605</name>
    <name evidence="7" type="ORF">TMI583_LOCUS15461</name>
</gene>
<sequence>MEEPAHDSITTTATTTITTTTTIISPPESTPNYYELGVQHKATDNLPSALRMFESEISQNPKNAEAWLQLGRTRALLGHNTEALDDLLHVTHLEPTNHEAYYFLGCVYNLLGRYKEAIEVLTTAIEKASGTASSKYYYKLAYACQMDGQYREAAKSYTKYLSVVSENDYSALLNRGLCYYSMTQYNKALTDFEKAVSVSSEEAKLYCLCCRGRAKAKLGDRNGAEEDFNEAQRKSSSPSLSFEAGITNNELHKHRDAIENYSRAIVQNEHKADSYFRRGLSYAILKQYDKAVADYTRAIDEIPGNNHPRAYFRRGSAYVALNKLDDALSDYTRALHLAQYHKDVYLMRAHLYLQLGRAEEATEDFRKATFCEQEEPLEDDIPGKTEQEDPTPKSEPPPIIIDPNSPFGVLKNGLEKERAEEYRGAIDTYNHLFDFDPELFQQQLDKQAHQRDFNRTQAQAVKDTLQKHNDAMKKFGNNMNLKVFYASILFQLEELFIGCKTVASGRVNPSEGRLGQTGNVMNLVGQVITLVPVAGDKISAILQAAATLVKKIDSNRQRNIMTAIAHSGILLYLWEVSQSVAQTLAERYQPLIEQLRQPDDGQDKTQPVGARAVEIVESEYCKCYTKTRQTVFQEAEKTEAKEIGEYAVVLMLAALQDSKIAGDGLSQSLDQELLQVVCIPMNEENKNTEFYFSKRLIVTKMDKTWTLDGFYRKPGIRIKDEEEQYASDEAKKTDSKHYGFRLGTKAEVEQLGLVRVQK</sequence>
<dbReference type="AlphaFoldDB" id="A0A815CXJ9"/>
<evidence type="ECO:0000256" key="1">
    <source>
        <dbReference type="ARBA" id="ARBA00022737"/>
    </source>
</evidence>
<evidence type="ECO:0000313" key="9">
    <source>
        <dbReference type="Proteomes" id="UP000663829"/>
    </source>
</evidence>
<feature type="compositionally biased region" description="Basic and acidic residues" evidence="4">
    <location>
        <begin position="381"/>
        <end position="392"/>
    </location>
</feature>
<dbReference type="Gene3D" id="1.25.40.10">
    <property type="entry name" value="Tetratricopeptide repeat domain"/>
    <property type="match status" value="4"/>
</dbReference>
<keyword evidence="9" id="KW-1185">Reference proteome</keyword>
<dbReference type="Pfam" id="PF13181">
    <property type="entry name" value="TPR_8"/>
    <property type="match status" value="2"/>
</dbReference>
<evidence type="ECO:0000256" key="2">
    <source>
        <dbReference type="ARBA" id="ARBA00022803"/>
    </source>
</evidence>
<dbReference type="GO" id="GO:0046813">
    <property type="term" value="P:receptor-mediated virion attachment to host cell"/>
    <property type="evidence" value="ECO:0007669"/>
    <property type="project" value="TreeGrafter"/>
</dbReference>
<feature type="repeat" description="TPR" evidence="3">
    <location>
        <begin position="98"/>
        <end position="131"/>
    </location>
</feature>
<dbReference type="InterPro" id="IPR019734">
    <property type="entry name" value="TPR_rpt"/>
</dbReference>
<keyword evidence="1" id="KW-0677">Repeat</keyword>
<feature type="repeat" description="TPR" evidence="3">
    <location>
        <begin position="308"/>
        <end position="341"/>
    </location>
</feature>
<dbReference type="InterPro" id="IPR050498">
    <property type="entry name" value="Ycf3"/>
</dbReference>
<accession>A0A815CXJ9</accession>
<dbReference type="EMBL" id="CAJNOK010006954">
    <property type="protein sequence ID" value="CAF1019997.1"/>
    <property type="molecule type" value="Genomic_DNA"/>
</dbReference>
<dbReference type="SMART" id="SM00028">
    <property type="entry name" value="TPR"/>
    <property type="match status" value="10"/>
</dbReference>
<dbReference type="PANTHER" id="PTHR44858">
    <property type="entry name" value="TETRATRICOPEPTIDE REPEAT PROTEIN 6"/>
    <property type="match status" value="1"/>
</dbReference>
<dbReference type="PANTHER" id="PTHR44858:SF1">
    <property type="entry name" value="UDP-N-ACETYLGLUCOSAMINE--PEPTIDE N-ACETYLGLUCOSAMINYLTRANSFERASE SPINDLY-RELATED"/>
    <property type="match status" value="1"/>
</dbReference>
<feature type="region of interest" description="Disordered" evidence="4">
    <location>
        <begin position="373"/>
        <end position="402"/>
    </location>
</feature>
<evidence type="ECO:0000313" key="7">
    <source>
        <dbReference type="EMBL" id="CAF3788612.1"/>
    </source>
</evidence>
<evidence type="ECO:0000313" key="6">
    <source>
        <dbReference type="EMBL" id="CAF1293177.1"/>
    </source>
</evidence>
<feature type="repeat" description="TPR" evidence="3">
    <location>
        <begin position="64"/>
        <end position="97"/>
    </location>
</feature>
<dbReference type="OrthoDB" id="66418at2759"/>
<dbReference type="Proteomes" id="UP000681722">
    <property type="component" value="Unassembled WGS sequence"/>
</dbReference>
<dbReference type="InterPro" id="IPR011990">
    <property type="entry name" value="TPR-like_helical_dom_sf"/>
</dbReference>
<dbReference type="Proteomes" id="UP000682733">
    <property type="component" value="Unassembled WGS sequence"/>
</dbReference>
<feature type="repeat" description="TPR" evidence="3">
    <location>
        <begin position="169"/>
        <end position="202"/>
    </location>
</feature>
<proteinExistence type="predicted"/>
<dbReference type="SUPFAM" id="SSF48452">
    <property type="entry name" value="TPR-like"/>
    <property type="match status" value="2"/>
</dbReference>
<protein>
    <submittedName>
        <fullName evidence="6">Uncharacterized protein</fullName>
    </submittedName>
</protein>
<dbReference type="Proteomes" id="UP000677228">
    <property type="component" value="Unassembled WGS sequence"/>
</dbReference>
<reference evidence="6" key="1">
    <citation type="submission" date="2021-02" db="EMBL/GenBank/DDBJ databases">
        <authorList>
            <person name="Nowell W R."/>
        </authorList>
    </citation>
    <scope>NUCLEOTIDE SEQUENCE</scope>
</reference>
<dbReference type="PROSITE" id="PS50005">
    <property type="entry name" value="TPR"/>
    <property type="match status" value="7"/>
</dbReference>
<feature type="repeat" description="TPR" evidence="3">
    <location>
        <begin position="272"/>
        <end position="305"/>
    </location>
</feature>
<evidence type="ECO:0000256" key="4">
    <source>
        <dbReference type="SAM" id="MobiDB-lite"/>
    </source>
</evidence>
<organism evidence="6 9">
    <name type="scientific">Didymodactylos carnosus</name>
    <dbReference type="NCBI Taxonomy" id="1234261"/>
    <lineage>
        <taxon>Eukaryota</taxon>
        <taxon>Metazoa</taxon>
        <taxon>Spiralia</taxon>
        <taxon>Gnathifera</taxon>
        <taxon>Rotifera</taxon>
        <taxon>Eurotatoria</taxon>
        <taxon>Bdelloidea</taxon>
        <taxon>Philodinida</taxon>
        <taxon>Philodinidae</taxon>
        <taxon>Didymodactylos</taxon>
    </lineage>
</organism>
<dbReference type="EMBL" id="CAJNOQ010012152">
    <property type="protein sequence ID" value="CAF1293177.1"/>
    <property type="molecule type" value="Genomic_DNA"/>
</dbReference>
<keyword evidence="2 3" id="KW-0802">TPR repeat</keyword>
<feature type="repeat" description="TPR" evidence="3">
    <location>
        <begin position="342"/>
        <end position="375"/>
    </location>
</feature>
<dbReference type="Proteomes" id="UP000663829">
    <property type="component" value="Unassembled WGS sequence"/>
</dbReference>
<dbReference type="EMBL" id="CAJOBA010006963">
    <property type="protein sequence ID" value="CAF3788612.1"/>
    <property type="molecule type" value="Genomic_DNA"/>
</dbReference>
<dbReference type="Pfam" id="PF13432">
    <property type="entry name" value="TPR_16"/>
    <property type="match status" value="1"/>
</dbReference>
<comment type="caution">
    <text evidence="6">The sequence shown here is derived from an EMBL/GenBank/DDBJ whole genome shotgun (WGS) entry which is preliminary data.</text>
</comment>
<dbReference type="EMBL" id="CAJOBC010033793">
    <property type="protein sequence ID" value="CAF4102731.1"/>
    <property type="molecule type" value="Genomic_DNA"/>
</dbReference>
<feature type="repeat" description="TPR" evidence="3">
    <location>
        <begin position="30"/>
        <end position="63"/>
    </location>
</feature>
<name>A0A815CXJ9_9BILA</name>
<evidence type="ECO:0000313" key="5">
    <source>
        <dbReference type="EMBL" id="CAF1019997.1"/>
    </source>
</evidence>